<proteinExistence type="predicted"/>
<gene>
    <name evidence="1" type="ORF">H3H36_03600</name>
</gene>
<name>A0A7W2I5M3_9BURK</name>
<dbReference type="EMBL" id="JACEZS010000002">
    <property type="protein sequence ID" value="MBA5604445.1"/>
    <property type="molecule type" value="Genomic_DNA"/>
</dbReference>
<organism evidence="1 2">
    <name type="scientific">Rugamonas fusca</name>
    <dbReference type="NCBI Taxonomy" id="2758568"/>
    <lineage>
        <taxon>Bacteria</taxon>
        <taxon>Pseudomonadati</taxon>
        <taxon>Pseudomonadota</taxon>
        <taxon>Betaproteobacteria</taxon>
        <taxon>Burkholderiales</taxon>
        <taxon>Oxalobacteraceae</taxon>
        <taxon>Telluria group</taxon>
        <taxon>Rugamonas</taxon>
    </lineage>
</organism>
<accession>A0A7W2I5M3</accession>
<comment type="caution">
    <text evidence="1">The sequence shown here is derived from an EMBL/GenBank/DDBJ whole genome shotgun (WGS) entry which is preliminary data.</text>
</comment>
<dbReference type="RefSeq" id="WP_182214169.1">
    <property type="nucleotide sequence ID" value="NZ_JACEZS010000002.1"/>
</dbReference>
<sequence length="194" mass="22304">MSLDMSLSNDGVRPLTDVEKQTKYNPVDEILNLGPEFIFGLHEIKWFSHCGEVPPTLPFEPIAFASQSQAMESAFDLCWENTTLEARNRLTEFLHKNHSSEYANWNEIAREIKRFVIEPLVSRHWQPYAYKHGLAKVFVDCVSWDVLGACMENAYRLCASPTSFFLPLLSVYKAGHFPCGWIEGNYPEGRLVIW</sequence>
<evidence type="ECO:0000313" key="2">
    <source>
        <dbReference type="Proteomes" id="UP000566711"/>
    </source>
</evidence>
<protein>
    <submittedName>
        <fullName evidence="1">Uncharacterized protein</fullName>
    </submittedName>
</protein>
<dbReference type="Proteomes" id="UP000566711">
    <property type="component" value="Unassembled WGS sequence"/>
</dbReference>
<reference evidence="1 2" key="1">
    <citation type="submission" date="2020-07" db="EMBL/GenBank/DDBJ databases">
        <title>Novel species isolated from subtropical streams in China.</title>
        <authorList>
            <person name="Lu H."/>
        </authorList>
    </citation>
    <scope>NUCLEOTIDE SEQUENCE [LARGE SCALE GENOMIC DNA]</scope>
    <source>
        <strain evidence="1 2">FT3S</strain>
    </source>
</reference>
<dbReference type="AlphaFoldDB" id="A0A7W2I5M3"/>
<keyword evidence="2" id="KW-1185">Reference proteome</keyword>
<evidence type="ECO:0000313" key="1">
    <source>
        <dbReference type="EMBL" id="MBA5604445.1"/>
    </source>
</evidence>